<evidence type="ECO:0000256" key="2">
    <source>
        <dbReference type="ARBA" id="ARBA00022448"/>
    </source>
</evidence>
<dbReference type="Pfam" id="PF05871">
    <property type="entry name" value="ESCRT-II"/>
    <property type="match status" value="1"/>
</dbReference>
<dbReference type="GO" id="GO:0000814">
    <property type="term" value="C:ESCRT II complex"/>
    <property type="evidence" value="ECO:0007669"/>
    <property type="project" value="InterPro"/>
</dbReference>
<dbReference type="AlphaFoldDB" id="A0A0D6ERI0"/>
<dbReference type="PANTHER" id="PTHR13149">
    <property type="entry name" value="VACUOLAR PROTEIN SORTING-ASSOCIATED PROTEIN VPS25"/>
    <property type="match status" value="1"/>
</dbReference>
<dbReference type="EMBL" id="CENE01000021">
    <property type="protein sequence ID" value="CEQ42150.1"/>
    <property type="molecule type" value="Genomic_DNA"/>
</dbReference>
<evidence type="ECO:0000256" key="4">
    <source>
        <dbReference type="ARBA" id="ARBA00030094"/>
    </source>
</evidence>
<dbReference type="GO" id="GO:0043328">
    <property type="term" value="P:protein transport to vacuole involved in ubiquitin-dependent protein catabolic process via the multivesicular body sorting pathway"/>
    <property type="evidence" value="ECO:0007669"/>
    <property type="project" value="TreeGrafter"/>
</dbReference>
<protein>
    <recommendedName>
        <fullName evidence="4">ESCRT-II complex subunit VPS25</fullName>
    </recommendedName>
</protein>
<dbReference type="InterPro" id="IPR036388">
    <property type="entry name" value="WH-like_DNA-bd_sf"/>
</dbReference>
<dbReference type="GO" id="GO:0016236">
    <property type="term" value="P:macroautophagy"/>
    <property type="evidence" value="ECO:0007669"/>
    <property type="project" value="UniProtKB-ARBA"/>
</dbReference>
<feature type="region of interest" description="Disordered" evidence="5">
    <location>
        <begin position="1"/>
        <end position="22"/>
    </location>
</feature>
<keyword evidence="3" id="KW-0653">Protein transport</keyword>
<dbReference type="OrthoDB" id="245150at2759"/>
<keyword evidence="7" id="KW-1185">Reference proteome</keyword>
<accession>A0A0D6ERI0</accession>
<sequence length="216" mass="24468">MPSTASTVVPGPPPLTSAAADPARLSLSPTTDSSGFVFPSVYSFPPFFTRQPNPATWSHQVQQWARLVLAWYRFHRQWRIDVSDQACLEPPFHHHALRRHLQLSTLRAIVDHLALSGAAEYDPKPSKSRPPTSAWIYWKRPDEWATVIYDWIKETGQTNSIMTFYELTEGGDLVHTTEFYRMPEPVLRKALEVLIRQGKAQVLKGLGEDGDGVKFV</sequence>
<proteinExistence type="inferred from homology"/>
<dbReference type="Gene3D" id="1.10.10.570">
    <property type="entry name" value="Winged helix' DNA-binding domain. Chain C. Domain 1"/>
    <property type="match status" value="1"/>
</dbReference>
<dbReference type="GO" id="GO:0042803">
    <property type="term" value="F:protein homodimerization activity"/>
    <property type="evidence" value="ECO:0007669"/>
    <property type="project" value="TreeGrafter"/>
</dbReference>
<dbReference type="FunFam" id="1.10.10.10:FF:000141">
    <property type="entry name" value="vacuolar protein-sorting-associated protein 25"/>
    <property type="match status" value="1"/>
</dbReference>
<gene>
    <name evidence="6" type="primary">SPOSA6832_03943</name>
</gene>
<dbReference type="PANTHER" id="PTHR13149:SF0">
    <property type="entry name" value="VACUOLAR PROTEIN-SORTING-ASSOCIATED PROTEIN 25"/>
    <property type="match status" value="1"/>
</dbReference>
<dbReference type="InterPro" id="IPR014041">
    <property type="entry name" value="ESCRT-II_cplx_Vps25-sub_N"/>
</dbReference>
<dbReference type="Proteomes" id="UP000243876">
    <property type="component" value="Unassembled WGS sequence"/>
</dbReference>
<keyword evidence="2" id="KW-0813">Transport</keyword>
<evidence type="ECO:0000313" key="7">
    <source>
        <dbReference type="Proteomes" id="UP000243876"/>
    </source>
</evidence>
<evidence type="ECO:0000256" key="3">
    <source>
        <dbReference type="ARBA" id="ARBA00022927"/>
    </source>
</evidence>
<dbReference type="Gene3D" id="1.10.10.10">
    <property type="entry name" value="Winged helix-like DNA-binding domain superfamily/Winged helix DNA-binding domain"/>
    <property type="match status" value="1"/>
</dbReference>
<dbReference type="SUPFAM" id="SSF46785">
    <property type="entry name" value="Winged helix' DNA-binding domain"/>
    <property type="match status" value="2"/>
</dbReference>
<organism evidence="6 7">
    <name type="scientific">Sporidiobolus salmonicolor</name>
    <name type="common">Yeast-like fungus</name>
    <name type="synonym">Sporobolomyces salmonicolor</name>
    <dbReference type="NCBI Taxonomy" id="5005"/>
    <lineage>
        <taxon>Eukaryota</taxon>
        <taxon>Fungi</taxon>
        <taxon>Dikarya</taxon>
        <taxon>Basidiomycota</taxon>
        <taxon>Pucciniomycotina</taxon>
        <taxon>Microbotryomycetes</taxon>
        <taxon>Sporidiobolales</taxon>
        <taxon>Sporidiobolaceae</taxon>
        <taxon>Sporobolomyces</taxon>
    </lineage>
</organism>
<evidence type="ECO:0000256" key="5">
    <source>
        <dbReference type="SAM" id="MobiDB-lite"/>
    </source>
</evidence>
<name>A0A0D6ERI0_SPOSA</name>
<reference evidence="7" key="1">
    <citation type="submission" date="2015-02" db="EMBL/GenBank/DDBJ databases">
        <authorList>
            <person name="Gon?alves P."/>
        </authorList>
    </citation>
    <scope>NUCLEOTIDE SEQUENCE [LARGE SCALE GENOMIC DNA]</scope>
</reference>
<evidence type="ECO:0000256" key="1">
    <source>
        <dbReference type="ARBA" id="ARBA00009674"/>
    </source>
</evidence>
<dbReference type="InterPro" id="IPR008570">
    <property type="entry name" value="ESCRT-II_cplx_Vps25-sub"/>
</dbReference>
<dbReference type="InterPro" id="IPR036390">
    <property type="entry name" value="WH_DNA-bd_sf"/>
</dbReference>
<dbReference type="GO" id="GO:0005198">
    <property type="term" value="F:structural molecule activity"/>
    <property type="evidence" value="ECO:0007669"/>
    <property type="project" value="TreeGrafter"/>
</dbReference>
<comment type="similarity">
    <text evidence="1">Belongs to the VPS25 family.</text>
</comment>
<feature type="non-terminal residue" evidence="6">
    <location>
        <position position="1"/>
    </location>
</feature>
<evidence type="ECO:0000313" key="6">
    <source>
        <dbReference type="EMBL" id="CEQ42150.1"/>
    </source>
</evidence>